<dbReference type="RefSeq" id="WP_243071396.1">
    <property type="nucleotide sequence ID" value="NZ_JAIVFL010000001.1"/>
</dbReference>
<keyword evidence="2" id="KW-0413">Isomerase</keyword>
<dbReference type="Pfam" id="PF11716">
    <property type="entry name" value="MDMPI_N"/>
    <property type="match status" value="1"/>
</dbReference>
<comment type="caution">
    <text evidence="2">The sequence shown here is derived from an EMBL/GenBank/DDBJ whole genome shotgun (WGS) entry which is preliminary data.</text>
</comment>
<dbReference type="InterPro" id="IPR024344">
    <property type="entry name" value="MDMPI_metal-binding"/>
</dbReference>
<name>A0ABS9YUW9_9MYCO</name>
<dbReference type="Proteomes" id="UP001139068">
    <property type="component" value="Unassembled WGS sequence"/>
</dbReference>
<protein>
    <submittedName>
        <fullName evidence="2">Maleylpyruvate isomerase family mycothiol-dependent enzyme</fullName>
    </submittedName>
</protein>
<feature type="domain" description="Mycothiol-dependent maleylpyruvate isomerase metal-binding" evidence="1">
    <location>
        <begin position="12"/>
        <end position="92"/>
    </location>
</feature>
<dbReference type="InterPro" id="IPR017517">
    <property type="entry name" value="Maleyloyr_isom"/>
</dbReference>
<evidence type="ECO:0000259" key="1">
    <source>
        <dbReference type="Pfam" id="PF11716"/>
    </source>
</evidence>
<evidence type="ECO:0000313" key="3">
    <source>
        <dbReference type="Proteomes" id="UP001139068"/>
    </source>
</evidence>
<dbReference type="GO" id="GO:0016853">
    <property type="term" value="F:isomerase activity"/>
    <property type="evidence" value="ECO:0007669"/>
    <property type="project" value="UniProtKB-KW"/>
</dbReference>
<dbReference type="NCBIfam" id="TIGR03083">
    <property type="entry name" value="maleylpyruvate isomerase family mycothiol-dependent enzyme"/>
    <property type="match status" value="1"/>
</dbReference>
<keyword evidence="3" id="KW-1185">Reference proteome</keyword>
<sequence>MNTDEIWHIIDEQRTGLADLLESLSPEQWEAPSLCEGWKVRDVAAHLTHSQMGPLRVVVEALRSGFRFDPMISRLASSDTRSQAQIVAALRGMVGSRKRIIGTRPVDPLTDVLVHGQDITVPLGIDRPMPAAAAVACADHLWHMTFPMKPAGRVKGVRLVATDADFAQGQGYEIKAPIRDILMLLTGRRSGISDQVEAHRNA</sequence>
<dbReference type="SUPFAM" id="SSF109854">
    <property type="entry name" value="DinB/YfiT-like putative metalloenzymes"/>
    <property type="match status" value="1"/>
</dbReference>
<organism evidence="2 3">
    <name type="scientific">Candidatus Mycolicibacterium alkanivorans</name>
    <dbReference type="NCBI Taxonomy" id="2954114"/>
    <lineage>
        <taxon>Bacteria</taxon>
        <taxon>Bacillati</taxon>
        <taxon>Actinomycetota</taxon>
        <taxon>Actinomycetes</taxon>
        <taxon>Mycobacteriales</taxon>
        <taxon>Mycobacteriaceae</taxon>
        <taxon>Mycolicibacterium</taxon>
    </lineage>
</organism>
<accession>A0ABS9YUW9</accession>
<evidence type="ECO:0000313" key="2">
    <source>
        <dbReference type="EMBL" id="MCI4675036.1"/>
    </source>
</evidence>
<dbReference type="EMBL" id="JAIVFL010000001">
    <property type="protein sequence ID" value="MCI4675036.1"/>
    <property type="molecule type" value="Genomic_DNA"/>
</dbReference>
<proteinExistence type="predicted"/>
<gene>
    <name evidence="2" type="ORF">K9U37_09095</name>
</gene>
<reference evidence="2" key="1">
    <citation type="journal article" date="2022" name="ISME J.">
        <title>Identification of active gaseous-alkane degraders at natural gas seeps.</title>
        <authorList>
            <person name="Farhan Ul Haque M."/>
            <person name="Hernandez M."/>
            <person name="Crombie A.T."/>
            <person name="Murrell J.C."/>
        </authorList>
    </citation>
    <scope>NUCLEOTIDE SEQUENCE</scope>
    <source>
        <strain evidence="2">ANDR5</strain>
    </source>
</reference>
<dbReference type="Gene3D" id="1.20.120.450">
    <property type="entry name" value="dinb family like domain"/>
    <property type="match status" value="1"/>
</dbReference>
<dbReference type="InterPro" id="IPR034660">
    <property type="entry name" value="DinB/YfiT-like"/>
</dbReference>